<evidence type="ECO:0000313" key="2">
    <source>
        <dbReference type="EMBL" id="OHA31569.1"/>
    </source>
</evidence>
<dbReference type="Proteomes" id="UP000176365">
    <property type="component" value="Unassembled WGS sequence"/>
</dbReference>
<comment type="caution">
    <text evidence="2">The sequence shown here is derived from an EMBL/GenBank/DDBJ whole genome shotgun (WGS) entry which is preliminary data.</text>
</comment>
<name>A0A1G2N859_9BACT</name>
<protein>
    <submittedName>
        <fullName evidence="2">Uncharacterized protein</fullName>
    </submittedName>
</protein>
<organism evidence="2 3">
    <name type="scientific">Candidatus Taylorbacteria bacterium RIFCSPLOWO2_01_FULL_44_26</name>
    <dbReference type="NCBI Taxonomy" id="1802318"/>
    <lineage>
        <taxon>Bacteria</taxon>
        <taxon>Candidatus Tayloriibacteriota</taxon>
    </lineage>
</organism>
<dbReference type="EMBL" id="MHRW01000001">
    <property type="protein sequence ID" value="OHA31569.1"/>
    <property type="molecule type" value="Genomic_DNA"/>
</dbReference>
<keyword evidence="1" id="KW-0812">Transmembrane</keyword>
<sequence>MRRYSRVSTVLRVVYWVVILGVAAGAYYFIQPYVQSMFGAYNQITGGNSTGSSQDKASSSYFQSLQELLK</sequence>
<accession>A0A1G2N859</accession>
<evidence type="ECO:0000256" key="1">
    <source>
        <dbReference type="SAM" id="Phobius"/>
    </source>
</evidence>
<gene>
    <name evidence="2" type="ORF">A3B11_00790</name>
</gene>
<evidence type="ECO:0000313" key="3">
    <source>
        <dbReference type="Proteomes" id="UP000176365"/>
    </source>
</evidence>
<proteinExistence type="predicted"/>
<keyword evidence="1" id="KW-1133">Transmembrane helix</keyword>
<reference evidence="2 3" key="1">
    <citation type="journal article" date="2016" name="Nat. Commun.">
        <title>Thousands of microbial genomes shed light on interconnected biogeochemical processes in an aquifer system.</title>
        <authorList>
            <person name="Anantharaman K."/>
            <person name="Brown C.T."/>
            <person name="Hug L.A."/>
            <person name="Sharon I."/>
            <person name="Castelle C.J."/>
            <person name="Probst A.J."/>
            <person name="Thomas B.C."/>
            <person name="Singh A."/>
            <person name="Wilkins M.J."/>
            <person name="Karaoz U."/>
            <person name="Brodie E.L."/>
            <person name="Williams K.H."/>
            <person name="Hubbard S.S."/>
            <person name="Banfield J.F."/>
        </authorList>
    </citation>
    <scope>NUCLEOTIDE SEQUENCE [LARGE SCALE GENOMIC DNA]</scope>
</reference>
<feature type="transmembrane region" description="Helical" evidence="1">
    <location>
        <begin position="12"/>
        <end position="30"/>
    </location>
</feature>
<dbReference type="AlphaFoldDB" id="A0A1G2N859"/>
<keyword evidence="1" id="KW-0472">Membrane</keyword>